<keyword evidence="3" id="KW-0804">Transcription</keyword>
<dbReference type="Pfam" id="PF01638">
    <property type="entry name" value="HxlR"/>
    <property type="match status" value="1"/>
</dbReference>
<dbReference type="InterPro" id="IPR002577">
    <property type="entry name" value="HTH_HxlR"/>
</dbReference>
<keyword evidence="2 6" id="KW-0238">DNA-binding</keyword>
<evidence type="ECO:0000256" key="3">
    <source>
        <dbReference type="ARBA" id="ARBA00023163"/>
    </source>
</evidence>
<keyword evidence="1" id="KW-0805">Transcription regulation</keyword>
<evidence type="ECO:0000256" key="1">
    <source>
        <dbReference type="ARBA" id="ARBA00023015"/>
    </source>
</evidence>
<accession>A0A7W5JTK2</accession>
<dbReference type="AlphaFoldDB" id="A0A7W5JTK2"/>
<evidence type="ECO:0000256" key="2">
    <source>
        <dbReference type="ARBA" id="ARBA00023125"/>
    </source>
</evidence>
<protein>
    <submittedName>
        <fullName evidence="6">DNA-binding HxlR family transcriptional regulator</fullName>
    </submittedName>
</protein>
<dbReference type="RefSeq" id="WP_183337092.1">
    <property type="nucleotide sequence ID" value="NZ_JACHZG010000001.1"/>
</dbReference>
<dbReference type="InterPro" id="IPR036390">
    <property type="entry name" value="WH_DNA-bd_sf"/>
</dbReference>
<dbReference type="SUPFAM" id="SSF46785">
    <property type="entry name" value="Winged helix' DNA-binding domain"/>
    <property type="match status" value="1"/>
</dbReference>
<gene>
    <name evidence="6" type="ORF">FHX39_001028</name>
</gene>
<dbReference type="PANTHER" id="PTHR33204">
    <property type="entry name" value="TRANSCRIPTIONAL REGULATOR, MARR FAMILY"/>
    <property type="match status" value="1"/>
</dbReference>
<organism evidence="6 7">
    <name type="scientific">Microlunatus antarcticus</name>
    <dbReference type="NCBI Taxonomy" id="53388"/>
    <lineage>
        <taxon>Bacteria</taxon>
        <taxon>Bacillati</taxon>
        <taxon>Actinomycetota</taxon>
        <taxon>Actinomycetes</taxon>
        <taxon>Propionibacteriales</taxon>
        <taxon>Propionibacteriaceae</taxon>
        <taxon>Microlunatus</taxon>
    </lineage>
</organism>
<evidence type="ECO:0000313" key="7">
    <source>
        <dbReference type="Proteomes" id="UP000565572"/>
    </source>
</evidence>
<dbReference type="InterPro" id="IPR036388">
    <property type="entry name" value="WH-like_DNA-bd_sf"/>
</dbReference>
<sequence length="135" mass="13995">MTDTIDPAQVQQAEQDADPAAQEPTCEDVAPGIVRCDAALSHVFEILGKRWNGVIVGALSNGPASFSRLARGVTGISDSVLSDRLSGLAAAGVVTRVVDSGPPVSVSYALTPAGQALLPAMDQLKVWAHEHLPRA</sequence>
<dbReference type="Proteomes" id="UP000565572">
    <property type="component" value="Unassembled WGS sequence"/>
</dbReference>
<reference evidence="6 7" key="1">
    <citation type="submission" date="2020-08" db="EMBL/GenBank/DDBJ databases">
        <title>Sequencing the genomes of 1000 actinobacteria strains.</title>
        <authorList>
            <person name="Klenk H.-P."/>
        </authorList>
    </citation>
    <scope>NUCLEOTIDE SEQUENCE [LARGE SCALE GENOMIC DNA]</scope>
    <source>
        <strain evidence="6 7">DSM 11053</strain>
    </source>
</reference>
<evidence type="ECO:0000259" key="5">
    <source>
        <dbReference type="PROSITE" id="PS51118"/>
    </source>
</evidence>
<name>A0A7W5JTK2_9ACTN</name>
<dbReference type="Gene3D" id="1.10.10.10">
    <property type="entry name" value="Winged helix-like DNA-binding domain superfamily/Winged helix DNA-binding domain"/>
    <property type="match status" value="1"/>
</dbReference>
<keyword evidence="7" id="KW-1185">Reference proteome</keyword>
<comment type="caution">
    <text evidence="6">The sequence shown here is derived from an EMBL/GenBank/DDBJ whole genome shotgun (WGS) entry which is preliminary data.</text>
</comment>
<evidence type="ECO:0000256" key="4">
    <source>
        <dbReference type="SAM" id="MobiDB-lite"/>
    </source>
</evidence>
<dbReference type="EMBL" id="JACHZG010000001">
    <property type="protein sequence ID" value="MBB3326084.1"/>
    <property type="molecule type" value="Genomic_DNA"/>
</dbReference>
<dbReference type="CDD" id="cd00090">
    <property type="entry name" value="HTH_ARSR"/>
    <property type="match status" value="1"/>
</dbReference>
<evidence type="ECO:0000313" key="6">
    <source>
        <dbReference type="EMBL" id="MBB3326084.1"/>
    </source>
</evidence>
<dbReference type="InterPro" id="IPR011991">
    <property type="entry name" value="ArsR-like_HTH"/>
</dbReference>
<feature type="region of interest" description="Disordered" evidence="4">
    <location>
        <begin position="1"/>
        <end position="24"/>
    </location>
</feature>
<proteinExistence type="predicted"/>
<dbReference type="PROSITE" id="PS51118">
    <property type="entry name" value="HTH_HXLR"/>
    <property type="match status" value="1"/>
</dbReference>
<dbReference type="PANTHER" id="PTHR33204:SF37">
    <property type="entry name" value="HTH-TYPE TRANSCRIPTIONAL REGULATOR YODB"/>
    <property type="match status" value="1"/>
</dbReference>
<dbReference type="GO" id="GO:0003677">
    <property type="term" value="F:DNA binding"/>
    <property type="evidence" value="ECO:0007669"/>
    <property type="project" value="UniProtKB-KW"/>
</dbReference>
<feature type="domain" description="HTH hxlR-type" evidence="5">
    <location>
        <begin position="36"/>
        <end position="135"/>
    </location>
</feature>